<feature type="transmembrane region" description="Helical" evidence="6">
    <location>
        <begin position="279"/>
        <end position="298"/>
    </location>
</feature>
<reference evidence="8" key="2">
    <citation type="submission" date="2021-04" db="EMBL/GenBank/DDBJ databases">
        <authorList>
            <person name="Gilroy R."/>
        </authorList>
    </citation>
    <scope>NUCLEOTIDE SEQUENCE</scope>
    <source>
        <strain evidence="8">CHK192-9172</strain>
    </source>
</reference>
<dbReference type="InterPro" id="IPR050327">
    <property type="entry name" value="Proton-linked_MCT"/>
</dbReference>
<evidence type="ECO:0000256" key="6">
    <source>
        <dbReference type="SAM" id="Phobius"/>
    </source>
</evidence>
<comment type="subcellular location">
    <subcellularLocation>
        <location evidence="1">Cell membrane</location>
        <topology evidence="1">Multi-pass membrane protein</topology>
    </subcellularLocation>
</comment>
<dbReference type="InterPro" id="IPR020846">
    <property type="entry name" value="MFS_dom"/>
</dbReference>
<dbReference type="Proteomes" id="UP000824024">
    <property type="component" value="Unassembled WGS sequence"/>
</dbReference>
<feature type="transmembrane region" description="Helical" evidence="6">
    <location>
        <begin position="59"/>
        <end position="83"/>
    </location>
</feature>
<feature type="transmembrane region" description="Helical" evidence="6">
    <location>
        <begin position="21"/>
        <end position="39"/>
    </location>
</feature>
<dbReference type="EMBL" id="DXCH01000329">
    <property type="protein sequence ID" value="HIZ08697.1"/>
    <property type="molecule type" value="Genomic_DNA"/>
</dbReference>
<evidence type="ECO:0000256" key="4">
    <source>
        <dbReference type="ARBA" id="ARBA00022989"/>
    </source>
</evidence>
<keyword evidence="4 6" id="KW-1133">Transmembrane helix</keyword>
<evidence type="ECO:0000256" key="1">
    <source>
        <dbReference type="ARBA" id="ARBA00004651"/>
    </source>
</evidence>
<dbReference type="SUPFAM" id="SSF103473">
    <property type="entry name" value="MFS general substrate transporter"/>
    <property type="match status" value="1"/>
</dbReference>
<feature type="transmembrane region" description="Helical" evidence="6">
    <location>
        <begin position="147"/>
        <end position="171"/>
    </location>
</feature>
<gene>
    <name evidence="8" type="ORF">IAA08_12275</name>
</gene>
<feature type="transmembrane region" description="Helical" evidence="6">
    <location>
        <begin position="371"/>
        <end position="393"/>
    </location>
</feature>
<keyword evidence="5 6" id="KW-0472">Membrane</keyword>
<dbReference type="AlphaFoldDB" id="A0A9D2IGZ5"/>
<comment type="caution">
    <text evidence="8">The sequence shown here is derived from an EMBL/GenBank/DDBJ whole genome shotgun (WGS) entry which is preliminary data.</text>
</comment>
<protein>
    <submittedName>
        <fullName evidence="8">MFS transporter</fullName>
    </submittedName>
</protein>
<evidence type="ECO:0000256" key="2">
    <source>
        <dbReference type="ARBA" id="ARBA00022448"/>
    </source>
</evidence>
<keyword evidence="3 6" id="KW-0812">Transmembrane</keyword>
<evidence type="ECO:0000259" key="7">
    <source>
        <dbReference type="PROSITE" id="PS50850"/>
    </source>
</evidence>
<reference evidence="8" key="1">
    <citation type="journal article" date="2021" name="PeerJ">
        <title>Extensive microbial diversity within the chicken gut microbiome revealed by metagenomics and culture.</title>
        <authorList>
            <person name="Gilroy R."/>
            <person name="Ravi A."/>
            <person name="Getino M."/>
            <person name="Pursley I."/>
            <person name="Horton D.L."/>
            <person name="Alikhan N.F."/>
            <person name="Baker D."/>
            <person name="Gharbi K."/>
            <person name="Hall N."/>
            <person name="Watson M."/>
            <person name="Adriaenssens E.M."/>
            <person name="Foster-Nyarko E."/>
            <person name="Jarju S."/>
            <person name="Secka A."/>
            <person name="Antonio M."/>
            <person name="Oren A."/>
            <person name="Chaudhuri R.R."/>
            <person name="La Ragione R."/>
            <person name="Hildebrand F."/>
            <person name="Pallen M.J."/>
        </authorList>
    </citation>
    <scope>NUCLEOTIDE SEQUENCE</scope>
    <source>
        <strain evidence="8">CHK192-9172</strain>
    </source>
</reference>
<evidence type="ECO:0000313" key="8">
    <source>
        <dbReference type="EMBL" id="HIZ08697.1"/>
    </source>
</evidence>
<dbReference type="Pfam" id="PF07690">
    <property type="entry name" value="MFS_1"/>
    <property type="match status" value="1"/>
</dbReference>
<keyword evidence="2" id="KW-0813">Transport</keyword>
<dbReference type="PANTHER" id="PTHR11360">
    <property type="entry name" value="MONOCARBOXYLATE TRANSPORTER"/>
    <property type="match status" value="1"/>
</dbReference>
<feature type="transmembrane region" description="Helical" evidence="6">
    <location>
        <begin position="399"/>
        <end position="419"/>
    </location>
</feature>
<feature type="transmembrane region" description="Helical" evidence="6">
    <location>
        <begin position="246"/>
        <end position="267"/>
    </location>
</feature>
<feature type="transmembrane region" description="Helical" evidence="6">
    <location>
        <begin position="113"/>
        <end position="135"/>
    </location>
</feature>
<dbReference type="GO" id="GO:0005886">
    <property type="term" value="C:plasma membrane"/>
    <property type="evidence" value="ECO:0007669"/>
    <property type="project" value="UniProtKB-SubCell"/>
</dbReference>
<accession>A0A9D2IGZ5</accession>
<dbReference type="GO" id="GO:0022857">
    <property type="term" value="F:transmembrane transporter activity"/>
    <property type="evidence" value="ECO:0007669"/>
    <property type="project" value="InterPro"/>
</dbReference>
<feature type="domain" description="Major facilitator superfamily (MFS) profile" evidence="7">
    <location>
        <begin position="24"/>
        <end position="424"/>
    </location>
</feature>
<evidence type="ECO:0000313" key="9">
    <source>
        <dbReference type="Proteomes" id="UP000824024"/>
    </source>
</evidence>
<evidence type="ECO:0000256" key="5">
    <source>
        <dbReference type="ARBA" id="ARBA00023136"/>
    </source>
</evidence>
<name>A0A9D2IGZ5_9FIRM</name>
<dbReference type="PROSITE" id="PS50850">
    <property type="entry name" value="MFS"/>
    <property type="match status" value="1"/>
</dbReference>
<evidence type="ECO:0000256" key="3">
    <source>
        <dbReference type="ARBA" id="ARBA00022692"/>
    </source>
</evidence>
<feature type="transmembrane region" description="Helical" evidence="6">
    <location>
        <begin position="90"/>
        <end position="107"/>
    </location>
</feature>
<sequence>MENNRTLSRSLTDSRFGSWGWSMIIYAIIMYFFFAALSTDGQNLFPTAFSEIYGFDPNTLLAYATPASIVGIIGGFVFARLLIKYSTKKISIISLIITGIAFCVWGLCANIVLYVLLLMVVCFFASGFSFVAPTLMADWFPRKKGVALGWATIGAPLSSAFFVSGFSILLTKAGFKTAFVIFGIAVIIVGILSIFWVKDTPQEVGRYPDNMDPEFAKTLAYRPEQAAIDEASDITIGQVLKTSNTWLIGIGYGLLWMVTVGVVSQFIPRMMSVGYEQSQALMFLTISSIIAVPGSYFWGWLDSKIGTKMASVVYSVSYVVALLILIFSVNEAIIWIGCIFIGLGLGGILNLIPSMVISVFGRAGFKQANSIVTTIASLIRVLAFAIMAALLTVSGGNYTLPYTVFIVADILGAVVLLLIRQKKMK</sequence>
<organism evidence="8 9">
    <name type="scientific">Candidatus Eubacterium avistercoris</name>
    <dbReference type="NCBI Taxonomy" id="2838567"/>
    <lineage>
        <taxon>Bacteria</taxon>
        <taxon>Bacillati</taxon>
        <taxon>Bacillota</taxon>
        <taxon>Clostridia</taxon>
        <taxon>Eubacteriales</taxon>
        <taxon>Eubacteriaceae</taxon>
        <taxon>Eubacterium</taxon>
    </lineage>
</organism>
<feature type="transmembrane region" description="Helical" evidence="6">
    <location>
        <begin position="177"/>
        <end position="197"/>
    </location>
</feature>
<dbReference type="InterPro" id="IPR011701">
    <property type="entry name" value="MFS"/>
</dbReference>
<dbReference type="InterPro" id="IPR036259">
    <property type="entry name" value="MFS_trans_sf"/>
</dbReference>
<proteinExistence type="predicted"/>
<feature type="transmembrane region" description="Helical" evidence="6">
    <location>
        <begin position="310"/>
        <end position="327"/>
    </location>
</feature>
<dbReference type="Gene3D" id="1.20.1250.20">
    <property type="entry name" value="MFS general substrate transporter like domains"/>
    <property type="match status" value="2"/>
</dbReference>
<dbReference type="PANTHER" id="PTHR11360:SF284">
    <property type="entry name" value="EG:103B4.3 PROTEIN-RELATED"/>
    <property type="match status" value="1"/>
</dbReference>
<feature type="transmembrane region" description="Helical" evidence="6">
    <location>
        <begin position="333"/>
        <end position="359"/>
    </location>
</feature>